<proteinExistence type="predicted"/>
<protein>
    <submittedName>
        <fullName evidence="3">Uncharacterized protein</fullName>
    </submittedName>
</protein>
<keyword evidence="1" id="KW-1133">Transmembrane helix</keyword>
<feature type="transmembrane region" description="Helical" evidence="1">
    <location>
        <begin position="248"/>
        <end position="272"/>
    </location>
</feature>
<accession>A0A0G4FVV3</accession>
<feature type="transmembrane region" description="Helical" evidence="1">
    <location>
        <begin position="183"/>
        <end position="204"/>
    </location>
</feature>
<evidence type="ECO:0000256" key="1">
    <source>
        <dbReference type="SAM" id="Phobius"/>
    </source>
</evidence>
<dbReference type="EMBL" id="CDMZ01000662">
    <property type="protein sequence ID" value="CEM18970.1"/>
    <property type="molecule type" value="Genomic_DNA"/>
</dbReference>
<feature type="chain" id="PRO_5005189834" evidence="2">
    <location>
        <begin position="21"/>
        <end position="285"/>
    </location>
</feature>
<feature type="transmembrane region" description="Helical" evidence="1">
    <location>
        <begin position="216"/>
        <end position="236"/>
    </location>
</feature>
<dbReference type="AlphaFoldDB" id="A0A0G4FVV3"/>
<feature type="transmembrane region" description="Helical" evidence="1">
    <location>
        <begin position="132"/>
        <end position="157"/>
    </location>
</feature>
<evidence type="ECO:0000313" key="3">
    <source>
        <dbReference type="EMBL" id="CEM18970.1"/>
    </source>
</evidence>
<organism evidence="3">
    <name type="scientific">Chromera velia CCMP2878</name>
    <dbReference type="NCBI Taxonomy" id="1169474"/>
    <lineage>
        <taxon>Eukaryota</taxon>
        <taxon>Sar</taxon>
        <taxon>Alveolata</taxon>
        <taxon>Colpodellida</taxon>
        <taxon>Chromeraceae</taxon>
        <taxon>Chromera</taxon>
    </lineage>
</organism>
<sequence>MRGACLQCLLLVVSLTTTLAFQPVSSPIRPLLRSKGTADVPTRLHLNADDVLRGAEEIMSQAQTLESSPLASLSTETLAQAKALSPDLMGLFKIDPEMIPESDAERFRNWLQEEIVSPIADSISGVGEVERFVAHIVIQTAVLFGLFLPATNLGFAIRRQKKEIQYLGRLTPETEFAKKFHKFAMLGVWISLLPGALLGFANTLLLKGGIVAEPHIYFIIFAFINLTFGMACIPFFGKFPWVRGLHRFFGQCVVFCLFAAVLDGLGDFLYLLGIQVPIVASPRNI</sequence>
<keyword evidence="1" id="KW-0812">Transmembrane</keyword>
<reference evidence="3" key="1">
    <citation type="submission" date="2014-11" db="EMBL/GenBank/DDBJ databases">
        <authorList>
            <person name="Otto D Thomas"/>
            <person name="Naeem Raeece"/>
        </authorList>
    </citation>
    <scope>NUCLEOTIDE SEQUENCE</scope>
</reference>
<feature type="signal peptide" evidence="2">
    <location>
        <begin position="1"/>
        <end position="20"/>
    </location>
</feature>
<gene>
    <name evidence="3" type="ORF">Cvel_483</name>
</gene>
<keyword evidence="2" id="KW-0732">Signal</keyword>
<evidence type="ECO:0000256" key="2">
    <source>
        <dbReference type="SAM" id="SignalP"/>
    </source>
</evidence>
<dbReference type="VEuPathDB" id="CryptoDB:Cvel_483"/>
<keyword evidence="1" id="KW-0472">Membrane</keyword>
<name>A0A0G4FVV3_9ALVE</name>